<evidence type="ECO:0008006" key="3">
    <source>
        <dbReference type="Google" id="ProtNLM"/>
    </source>
</evidence>
<dbReference type="InterPro" id="IPR014924">
    <property type="entry name" value="DUF1803"/>
</dbReference>
<comment type="caution">
    <text evidence="1">The sequence shown here is derived from an EMBL/GenBank/DDBJ whole genome shotgun (WGS) entry which is preliminary data.</text>
</comment>
<organism evidence="1 2">
    <name type="scientific">Enterococcus dispar ATCC 51266</name>
    <dbReference type="NCBI Taxonomy" id="1139219"/>
    <lineage>
        <taxon>Bacteria</taxon>
        <taxon>Bacillati</taxon>
        <taxon>Bacillota</taxon>
        <taxon>Bacilli</taxon>
        <taxon>Lactobacillales</taxon>
        <taxon>Enterococcaceae</taxon>
        <taxon>Enterococcus</taxon>
    </lineage>
</organism>
<dbReference type="Pfam" id="PF08820">
    <property type="entry name" value="DUF1803"/>
    <property type="match status" value="1"/>
</dbReference>
<accession>S0KEJ3</accession>
<proteinExistence type="predicted"/>
<name>S0KEJ3_9ENTE</name>
<evidence type="ECO:0000313" key="1">
    <source>
        <dbReference type="EMBL" id="EOT43147.1"/>
    </source>
</evidence>
<dbReference type="AlphaFoldDB" id="S0KEJ3"/>
<dbReference type="STRING" id="44009.RV01_GL000368"/>
<gene>
    <name evidence="1" type="ORF">OMK_00500</name>
</gene>
<sequence>MKFYYGGSKKEAYQNIACNKTFQHLCRYLYQHEQSILRDLKQNITMPDLEKTIDTAIELKLVLRENRRYRLMFPVVSKEMSITITQEDAFQVALKQLREESPANFLAALNYFYNLTQQDHFYGVMDSISLAGVAVLKSEELTLISGQVEESIRTLPQYFDALTKEQEAEKSDLYAIIGDVDPIYAGTQFAYIIQRVEQRKKVRPSIFTQALIMSEILATDESGTLQLKIPTLTSGGKNLITIPSDVFRWQLLFAKLLEDRKDNFIQYILLTKN</sequence>
<dbReference type="EMBL" id="AHYR01000003">
    <property type="protein sequence ID" value="EOT43147.1"/>
    <property type="molecule type" value="Genomic_DNA"/>
</dbReference>
<dbReference type="Proteomes" id="UP000014127">
    <property type="component" value="Unassembled WGS sequence"/>
</dbReference>
<reference evidence="1 2" key="1">
    <citation type="submission" date="2013-03" db="EMBL/GenBank/DDBJ databases">
        <title>The Genome Sequence of Enterococcus dispar ATCC_51266 (Illumina only assembly).</title>
        <authorList>
            <consortium name="The Broad Institute Genomics Platform"/>
            <consortium name="The Broad Institute Genome Sequencing Center for Infectious Disease"/>
            <person name="Earl A."/>
            <person name="Russ C."/>
            <person name="Gilmore M."/>
            <person name="Surin D."/>
            <person name="Walker B."/>
            <person name="Young S."/>
            <person name="Zeng Q."/>
            <person name="Gargeya S."/>
            <person name="Fitzgerald M."/>
            <person name="Haas B."/>
            <person name="Abouelleil A."/>
            <person name="Allen A.W."/>
            <person name="Alvarado L."/>
            <person name="Arachchi H.M."/>
            <person name="Berlin A.M."/>
            <person name="Chapman S.B."/>
            <person name="Gainer-Dewar J."/>
            <person name="Goldberg J."/>
            <person name="Griggs A."/>
            <person name="Gujja S."/>
            <person name="Hansen M."/>
            <person name="Howarth C."/>
            <person name="Imamovic A."/>
            <person name="Ireland A."/>
            <person name="Larimer J."/>
            <person name="McCowan C."/>
            <person name="Murphy C."/>
            <person name="Pearson M."/>
            <person name="Poon T.W."/>
            <person name="Priest M."/>
            <person name="Roberts A."/>
            <person name="Saif S."/>
            <person name="Shea T."/>
            <person name="Sisk P."/>
            <person name="Sykes S."/>
            <person name="Wortman J."/>
            <person name="Nusbaum C."/>
            <person name="Birren B."/>
        </authorList>
    </citation>
    <scope>NUCLEOTIDE SEQUENCE [LARGE SCALE GENOMIC DNA]</scope>
    <source>
        <strain evidence="1 2">ATCC 51266</strain>
    </source>
</reference>
<dbReference type="HOGENOM" id="CLU_078464_0_0_9"/>
<dbReference type="OrthoDB" id="2194666at2"/>
<evidence type="ECO:0000313" key="2">
    <source>
        <dbReference type="Proteomes" id="UP000014127"/>
    </source>
</evidence>
<keyword evidence="2" id="KW-1185">Reference proteome</keyword>
<dbReference type="PATRIC" id="fig|1139219.3.peg.470"/>
<dbReference type="RefSeq" id="WP_016171706.1">
    <property type="nucleotide sequence ID" value="NZ_ASWK01000001.1"/>
</dbReference>
<protein>
    <recommendedName>
        <fullName evidence="3">DUF1803 domain-containing protein</fullName>
    </recommendedName>
</protein>